<evidence type="ECO:0000313" key="3">
    <source>
        <dbReference type="Proteomes" id="UP000199048"/>
    </source>
</evidence>
<feature type="region of interest" description="Disordered" evidence="1">
    <location>
        <begin position="1"/>
        <end position="85"/>
    </location>
</feature>
<accession>A0A1I4RVD0</accession>
<dbReference type="EMBL" id="FOTK01000038">
    <property type="protein sequence ID" value="SFM56034.1"/>
    <property type="molecule type" value="Genomic_DNA"/>
</dbReference>
<proteinExistence type="predicted"/>
<keyword evidence="3" id="KW-1185">Reference proteome</keyword>
<evidence type="ECO:0000256" key="1">
    <source>
        <dbReference type="SAM" id="MobiDB-lite"/>
    </source>
</evidence>
<organism evidence="2 3">
    <name type="scientific">Methylobacterium pseudosasicola</name>
    <dbReference type="NCBI Taxonomy" id="582667"/>
    <lineage>
        <taxon>Bacteria</taxon>
        <taxon>Pseudomonadati</taxon>
        <taxon>Pseudomonadota</taxon>
        <taxon>Alphaproteobacteria</taxon>
        <taxon>Hyphomicrobiales</taxon>
        <taxon>Methylobacteriaceae</taxon>
        <taxon>Methylobacterium</taxon>
    </lineage>
</organism>
<evidence type="ECO:0000313" key="2">
    <source>
        <dbReference type="EMBL" id="SFM56034.1"/>
    </source>
</evidence>
<sequence>MIDPKRPETDPAETPPGERGYEDLPVRGTSQSPGSLGASEPGDIGAPRNDEVKPTTERGGKDTPAEGDNGDEAFDKARAETRQRT</sequence>
<feature type="compositionally biased region" description="Basic and acidic residues" evidence="1">
    <location>
        <begin position="73"/>
        <end position="85"/>
    </location>
</feature>
<dbReference type="OrthoDB" id="8004444at2"/>
<dbReference type="AlphaFoldDB" id="A0A1I4RVD0"/>
<gene>
    <name evidence="2" type="ORF">SAMN05192568_10385</name>
</gene>
<feature type="compositionally biased region" description="Basic and acidic residues" evidence="1">
    <location>
        <begin position="48"/>
        <end position="64"/>
    </location>
</feature>
<protein>
    <submittedName>
        <fullName evidence="2">Uncharacterized protein</fullName>
    </submittedName>
</protein>
<dbReference type="Proteomes" id="UP000199048">
    <property type="component" value="Unassembled WGS sequence"/>
</dbReference>
<dbReference type="STRING" id="582667.SAMN05192568_10385"/>
<name>A0A1I4RVD0_9HYPH</name>
<dbReference type="RefSeq" id="WP_092045167.1">
    <property type="nucleotide sequence ID" value="NZ_FOTK01000038.1"/>
</dbReference>
<reference evidence="3" key="1">
    <citation type="submission" date="2016-10" db="EMBL/GenBank/DDBJ databases">
        <authorList>
            <person name="Varghese N."/>
            <person name="Submissions S."/>
        </authorList>
    </citation>
    <scope>NUCLEOTIDE SEQUENCE [LARGE SCALE GENOMIC DNA]</scope>
    <source>
        <strain evidence="3">BL36</strain>
    </source>
</reference>